<dbReference type="SMART" id="SM00404">
    <property type="entry name" value="PTPc_motif"/>
    <property type="match status" value="1"/>
</dbReference>
<dbReference type="PRINTS" id="PR00700">
    <property type="entry name" value="PRTYPHPHTASE"/>
</dbReference>
<dbReference type="PANTHER" id="PTHR46198">
    <property type="entry name" value="PROTEIN-TYROSINE-PHOSPHATASE"/>
    <property type="match status" value="1"/>
</dbReference>
<dbReference type="GO" id="GO:0048666">
    <property type="term" value="P:neuron development"/>
    <property type="evidence" value="ECO:0007669"/>
    <property type="project" value="UniProtKB-ARBA"/>
</dbReference>
<evidence type="ECO:0000256" key="7">
    <source>
        <dbReference type="SAM" id="SignalP"/>
    </source>
</evidence>
<evidence type="ECO:0000256" key="6">
    <source>
        <dbReference type="SAM" id="Phobius"/>
    </source>
</evidence>
<evidence type="ECO:0000313" key="10">
    <source>
        <dbReference type="EMBL" id="KAK0171564.1"/>
    </source>
</evidence>
<accession>A0AA39KRZ1</accession>
<dbReference type="InterPro" id="IPR000387">
    <property type="entry name" value="Tyr_Pase_dom"/>
</dbReference>
<organism evidence="10 11">
    <name type="scientific">Microctonus aethiopoides</name>
    <dbReference type="NCBI Taxonomy" id="144406"/>
    <lineage>
        <taxon>Eukaryota</taxon>
        <taxon>Metazoa</taxon>
        <taxon>Ecdysozoa</taxon>
        <taxon>Arthropoda</taxon>
        <taxon>Hexapoda</taxon>
        <taxon>Insecta</taxon>
        <taxon>Pterygota</taxon>
        <taxon>Neoptera</taxon>
        <taxon>Endopterygota</taxon>
        <taxon>Hymenoptera</taxon>
        <taxon>Apocrita</taxon>
        <taxon>Ichneumonoidea</taxon>
        <taxon>Braconidae</taxon>
        <taxon>Euphorinae</taxon>
        <taxon>Microctonus</taxon>
    </lineage>
</organism>
<evidence type="ECO:0000256" key="2">
    <source>
        <dbReference type="ARBA" id="ARBA00022553"/>
    </source>
</evidence>
<protein>
    <recommendedName>
        <fullName evidence="1">protein-tyrosine-phosphatase</fullName>
        <ecNumber evidence="1">3.1.3.48</ecNumber>
    </recommendedName>
</protein>
<keyword evidence="2" id="KW-0597">Phosphoprotein</keyword>
<keyword evidence="11" id="KW-1185">Reference proteome</keyword>
<evidence type="ECO:0000256" key="5">
    <source>
        <dbReference type="PIRSR" id="PIRSR608356-50"/>
    </source>
</evidence>
<dbReference type="EMBL" id="JAQQBS010000002">
    <property type="protein sequence ID" value="KAK0171564.1"/>
    <property type="molecule type" value="Genomic_DNA"/>
</dbReference>
<dbReference type="EC" id="3.1.3.48" evidence="1"/>
<name>A0AA39KRZ1_9HYME</name>
<dbReference type="SMART" id="SM00194">
    <property type="entry name" value="PTPc"/>
    <property type="match status" value="1"/>
</dbReference>
<evidence type="ECO:0000256" key="1">
    <source>
        <dbReference type="ARBA" id="ARBA00013064"/>
    </source>
</evidence>
<dbReference type="GO" id="GO:0030054">
    <property type="term" value="C:cell junction"/>
    <property type="evidence" value="ECO:0007669"/>
    <property type="project" value="TreeGrafter"/>
</dbReference>
<dbReference type="Gene3D" id="3.90.190.10">
    <property type="entry name" value="Protein tyrosine phosphatase superfamily"/>
    <property type="match status" value="1"/>
</dbReference>
<dbReference type="PROSITE" id="PS00383">
    <property type="entry name" value="TYR_PHOSPHATASE_1"/>
    <property type="match status" value="1"/>
</dbReference>
<comment type="caution">
    <text evidence="10">The sequence shown here is derived from an EMBL/GenBank/DDBJ whole genome shotgun (WGS) entry which is preliminary data.</text>
</comment>
<reference evidence="10" key="1">
    <citation type="journal article" date="2023" name="bioRxiv">
        <title>Scaffold-level genome assemblies of two parasitoid biocontrol wasps reveal the parthenogenesis mechanism and an associated novel virus.</title>
        <authorList>
            <person name="Inwood S."/>
            <person name="Skelly J."/>
            <person name="Guhlin J."/>
            <person name="Harrop T."/>
            <person name="Goldson S."/>
            <person name="Dearden P."/>
        </authorList>
    </citation>
    <scope>NUCLEOTIDE SEQUENCE</scope>
    <source>
        <strain evidence="10">Irish</strain>
        <tissue evidence="10">Whole body</tissue>
    </source>
</reference>
<dbReference type="GO" id="GO:0019901">
    <property type="term" value="F:protein kinase binding"/>
    <property type="evidence" value="ECO:0007669"/>
    <property type="project" value="TreeGrafter"/>
</dbReference>
<sequence>MIQKIASKDMRKCTDILLLVVSISLMIQSEIVEALNPQKHLNKTHEFSITESLINGTDLRETDKVIDAVLFKTLNNNNSNINYNDDNVKRYTPSQSATVASLSSPSFESASTTIINAIPNIQIEKSTSTSQNITDIKNRLSKINVTISSNPQITLYTKLHDQDGNDNELPIKYNNDKKLLNNTNLSMISLTNDTIVNHRDVIEHMNDVVTTKNMTIETVLNVTNTTPMHSNIVEKFKYTVGHEKIFGDQLTFATNSNLLETVTMDNNQTRDIIDNNTLVVNISPITSISNLTEQMARHHIKHDIEVMDRTITSTEINQFSNVKDKEIVMMHGMKPYPYTNVDHVIKIKNSKHEETVLENNIDKSYADKKSIITGSSNIIDNNSIQPMKQPMYYKKPKNSSTIVSTNSSKIPAHFANLQSQKNFNFSLTLKSNIKNDVNSGDVLLEKRSNLDLTDNDLHEVVEKNLTNFQSVTPTNMTTIKIFGNEVTMKNALSNSFLNNSSDIQSNIQDPKLIISSINITENSTILPKHINTYISSTLPSFSSSQNPSNTSPYMSFPKPSLELDVSLPNIATATNKFEVLTSTPLIYSSSIFTSKTMPPNYSSIQIIDTASTTISSVQYDFIGLGNKTNIINKNDITDDHHLISNTTTTSVQKSSSNATEFSFAHELSFDNEKNNITSNVTVTNLNSNDSSTVTNLSIINESISTIDVTHLYPTTYSTITNFDFNDGAAVIYETSTLLPYTETFMSHISSTSSITTIGENESTIMYSTQETLTTTTAATTDVSSAVETTPTLTTAISSSIFEFNIEADTSTISNDFTTISNTENATIISKTPTMFNKTHSISSEDITVLVKIIVETNWSDVCLQLSALRQALADVLSMGMSKVFLAHQVIFQTNPCTDDVQINGGATPMESTILTTLLLYIVDEGGNFDLTSTKILPNLYKKSTLKLTNISIRSFQLVEDTDSGNAIAVIVVSCVALICLTLLASLLFVMRKRQTRFNYGERCRPVSLDAYSLDNVSAHNSVRRKGAIRMSKRSYGNPTFEDSSAIPSHPLNFAGLSVFCYEQNAIFEEFTSIPQVSARIDELPTGAEIKNRYANVVPLPETRVPLMRMNNDPLTEYINASFVRGPKNAIRYYIGCQAPIDATVIDFWRMIWEQQSKVIIMLTDLIENGIEKCAEYIPPSEVTDCNRLYGDFQVTLKKRETKEKYAISTLHLKNLENNTYREISHIWYLWPTNGVLTDSSGLIAALLEARAMQRGSSGPIVVHCSPGTGRTGTIIALDLGIRQYEITRTVDVPRIVYTIRRDRAGAVQTKEQYSFIYKALNFYAAKLAGGGLEST</sequence>
<feature type="domain" description="Tyrosine specific protein phosphatases" evidence="9">
    <location>
        <begin position="1237"/>
        <end position="1314"/>
    </location>
</feature>
<proteinExistence type="predicted"/>
<dbReference type="GO" id="GO:0009653">
    <property type="term" value="P:anatomical structure morphogenesis"/>
    <property type="evidence" value="ECO:0007669"/>
    <property type="project" value="UniProtKB-ARBA"/>
</dbReference>
<reference evidence="10" key="2">
    <citation type="submission" date="2023-03" db="EMBL/GenBank/DDBJ databases">
        <authorList>
            <person name="Inwood S.N."/>
            <person name="Skelly J.G."/>
            <person name="Guhlin J."/>
            <person name="Harrop T.W.R."/>
            <person name="Goldson S.G."/>
            <person name="Dearden P.K."/>
        </authorList>
    </citation>
    <scope>NUCLEOTIDE SEQUENCE</scope>
    <source>
        <strain evidence="10">Irish</strain>
        <tissue evidence="10">Whole body</tissue>
    </source>
</reference>
<dbReference type="PANTHER" id="PTHR46198:SF4">
    <property type="entry name" value="PROTEIN-TYROSINE-PHOSPHATASE"/>
    <property type="match status" value="1"/>
</dbReference>
<dbReference type="InterPro" id="IPR008356">
    <property type="entry name" value="Tyr_Pase_KIM-con"/>
</dbReference>
<dbReference type="GO" id="GO:0005886">
    <property type="term" value="C:plasma membrane"/>
    <property type="evidence" value="ECO:0007669"/>
    <property type="project" value="TreeGrafter"/>
</dbReference>
<keyword evidence="7" id="KW-0732">Signal</keyword>
<evidence type="ECO:0000256" key="4">
    <source>
        <dbReference type="ARBA" id="ARBA00022912"/>
    </source>
</evidence>
<dbReference type="FunFam" id="3.90.190.10:FF:000098">
    <property type="entry name" value="Protein-tryrosine phosphatase"/>
    <property type="match status" value="1"/>
</dbReference>
<dbReference type="SUPFAM" id="SSF52799">
    <property type="entry name" value="(Phosphotyrosine protein) phosphatases II"/>
    <property type="match status" value="1"/>
</dbReference>
<feature type="chain" id="PRO_5041259619" description="protein-tyrosine-phosphatase" evidence="7">
    <location>
        <begin position="35"/>
        <end position="1335"/>
    </location>
</feature>
<keyword evidence="6" id="KW-1133">Transmembrane helix</keyword>
<feature type="active site" description="Phosphocysteine intermediate" evidence="5">
    <location>
        <position position="1264"/>
    </location>
</feature>
<dbReference type="PROSITE" id="PS50055">
    <property type="entry name" value="TYR_PHOSPHATASE_PTP"/>
    <property type="match status" value="1"/>
</dbReference>
<keyword evidence="6" id="KW-0472">Membrane</keyword>
<dbReference type="Pfam" id="PF00102">
    <property type="entry name" value="Y_phosphatase"/>
    <property type="match status" value="1"/>
</dbReference>
<dbReference type="InterPro" id="IPR003595">
    <property type="entry name" value="Tyr_Pase_cat"/>
</dbReference>
<dbReference type="GO" id="GO:0007165">
    <property type="term" value="P:signal transduction"/>
    <property type="evidence" value="ECO:0007669"/>
    <property type="project" value="TreeGrafter"/>
</dbReference>
<dbReference type="PROSITE" id="PS50056">
    <property type="entry name" value="TYR_PHOSPHATASE_2"/>
    <property type="match status" value="1"/>
</dbReference>
<dbReference type="InterPro" id="IPR016130">
    <property type="entry name" value="Tyr_Pase_AS"/>
</dbReference>
<feature type="transmembrane region" description="Helical" evidence="6">
    <location>
        <begin position="966"/>
        <end position="989"/>
    </location>
</feature>
<feature type="signal peptide" evidence="7">
    <location>
        <begin position="1"/>
        <end position="34"/>
    </location>
</feature>
<dbReference type="InterPro" id="IPR000242">
    <property type="entry name" value="PTP_cat"/>
</dbReference>
<evidence type="ECO:0000256" key="3">
    <source>
        <dbReference type="ARBA" id="ARBA00022801"/>
    </source>
</evidence>
<keyword evidence="6" id="KW-0812">Transmembrane</keyword>
<dbReference type="InterPro" id="IPR029021">
    <property type="entry name" value="Prot-tyrosine_phosphatase-like"/>
</dbReference>
<feature type="domain" description="Tyrosine-protein phosphatase" evidence="8">
    <location>
        <begin position="1090"/>
        <end position="1323"/>
    </location>
</feature>
<dbReference type="GO" id="GO:0005829">
    <property type="term" value="C:cytosol"/>
    <property type="evidence" value="ECO:0007669"/>
    <property type="project" value="TreeGrafter"/>
</dbReference>
<keyword evidence="4" id="KW-0904">Protein phosphatase</keyword>
<dbReference type="Proteomes" id="UP001168990">
    <property type="component" value="Unassembled WGS sequence"/>
</dbReference>
<dbReference type="CDD" id="cd00047">
    <property type="entry name" value="PTPc"/>
    <property type="match status" value="1"/>
</dbReference>
<gene>
    <name evidence="10" type="ORF">PV328_005005</name>
</gene>
<keyword evidence="3" id="KW-0378">Hydrolase</keyword>
<dbReference type="GO" id="GO:0004725">
    <property type="term" value="F:protein tyrosine phosphatase activity"/>
    <property type="evidence" value="ECO:0007669"/>
    <property type="project" value="UniProtKB-EC"/>
</dbReference>
<evidence type="ECO:0000313" key="11">
    <source>
        <dbReference type="Proteomes" id="UP001168990"/>
    </source>
</evidence>
<evidence type="ECO:0000259" key="9">
    <source>
        <dbReference type="PROSITE" id="PS50056"/>
    </source>
</evidence>
<evidence type="ECO:0000259" key="8">
    <source>
        <dbReference type="PROSITE" id="PS50055"/>
    </source>
</evidence>